<evidence type="ECO:0000313" key="2">
    <source>
        <dbReference type="EMBL" id="QFR25109.1"/>
    </source>
</evidence>
<feature type="compositionally biased region" description="Polar residues" evidence="1">
    <location>
        <begin position="8"/>
        <end position="23"/>
    </location>
</feature>
<dbReference type="RefSeq" id="WP_152261734.1">
    <property type="nucleotide sequence ID" value="NZ_CP045143.1"/>
</dbReference>
<dbReference type="EMBL" id="CP045143">
    <property type="protein sequence ID" value="QFR25109.1"/>
    <property type="molecule type" value="Genomic_DNA"/>
</dbReference>
<sequence>MAKDEVQNNDQGKNPSDNPSQQEVDAVYTGFQKSLITMMVALSNEMQADQQMSDTIDNALKTRDLTTAVNAMKQWSDPQYQQRVSTLVQLVDSAHGMLKLMASGFDLEAEEIKLRGGVDSDLPTTLAISLSCVIACNDALASSGVSKQTLMDTILFFIDQQ</sequence>
<dbReference type="Proteomes" id="UP000326779">
    <property type="component" value="Chromosome"/>
</dbReference>
<organism evidence="2 3">
    <name type="scientific">Schleiferilactobacillus harbinensis</name>
    <dbReference type="NCBI Taxonomy" id="304207"/>
    <lineage>
        <taxon>Bacteria</taxon>
        <taxon>Bacillati</taxon>
        <taxon>Bacillota</taxon>
        <taxon>Bacilli</taxon>
        <taxon>Lactobacillales</taxon>
        <taxon>Lactobacillaceae</taxon>
        <taxon>Schleiferilactobacillus</taxon>
    </lineage>
</organism>
<dbReference type="AlphaFoldDB" id="A0A5P8M9K5"/>
<protein>
    <submittedName>
        <fullName evidence="2">Uncharacterized protein</fullName>
    </submittedName>
</protein>
<accession>A0A5P8M9K5</accession>
<reference evidence="2 3" key="1">
    <citation type="submission" date="2019-10" db="EMBL/GenBank/DDBJ databases">
        <title>The completed genome of Lactobacillus harbinensis M1.</title>
        <authorList>
            <person name="Zheng Y."/>
        </authorList>
    </citation>
    <scope>NUCLEOTIDE SEQUENCE [LARGE SCALE GENOMIC DNA]</scope>
    <source>
        <strain evidence="2 3">M1</strain>
    </source>
</reference>
<feature type="region of interest" description="Disordered" evidence="1">
    <location>
        <begin position="1"/>
        <end position="23"/>
    </location>
</feature>
<evidence type="ECO:0000313" key="3">
    <source>
        <dbReference type="Proteomes" id="UP000326779"/>
    </source>
</evidence>
<name>A0A5P8M9K5_9LACO</name>
<proteinExistence type="predicted"/>
<gene>
    <name evidence="2" type="ORF">D1010_17905</name>
</gene>
<dbReference type="KEGG" id="lhb:D1010_17905"/>
<evidence type="ECO:0000256" key="1">
    <source>
        <dbReference type="SAM" id="MobiDB-lite"/>
    </source>
</evidence>